<evidence type="ECO:0000313" key="3">
    <source>
        <dbReference type="Proteomes" id="UP000321533"/>
    </source>
</evidence>
<dbReference type="InterPro" id="IPR025411">
    <property type="entry name" value="DUF4136"/>
</dbReference>
<sequence length="207" mass="23028">MKRAIAVLATAIAAVSCQKEPLNNLTPEESRIYVTNHDSSTNFSGYKTYNLTDSVAVIDNGHVTKEITATDQAYIDAVDKYMQQRGYKKVGKDQSPDLALTVNRIYQTSTTAVSYGDYYDSYGGYWDPYYWGYSGYDYYVPYGYAIYQITEGAISVDMLDLKDASGSNKISLVWNGLVRGEGIFNASNADAQVKALFDQSAYIQTNN</sequence>
<dbReference type="AlphaFoldDB" id="A0A5B8V8I7"/>
<protein>
    <submittedName>
        <fullName evidence="2">DUF4136 domain-containing protein</fullName>
    </submittedName>
</protein>
<dbReference type="Gene3D" id="3.30.160.670">
    <property type="match status" value="1"/>
</dbReference>
<dbReference type="EMBL" id="CP042435">
    <property type="protein sequence ID" value="QEC67807.1"/>
    <property type="molecule type" value="Genomic_DNA"/>
</dbReference>
<keyword evidence="3" id="KW-1185">Reference proteome</keyword>
<dbReference type="Pfam" id="PF13590">
    <property type="entry name" value="DUF4136"/>
    <property type="match status" value="1"/>
</dbReference>
<name>A0A5B8V8I7_9BACT</name>
<gene>
    <name evidence="2" type="ORF">FRZ67_11050</name>
</gene>
<reference evidence="2 3" key="1">
    <citation type="journal article" date="2016" name="Int. J. Syst. Evol. Microbiol.">
        <title>Panacibacter ginsenosidivorans gen. nov., sp. nov., with ginsenoside converting activity isolated from soil of a ginseng field.</title>
        <authorList>
            <person name="Siddiqi M.Z."/>
            <person name="Muhammad Shafi S."/>
            <person name="Choi K.D."/>
            <person name="Im W.T."/>
        </authorList>
    </citation>
    <scope>NUCLEOTIDE SEQUENCE [LARGE SCALE GENOMIC DNA]</scope>
    <source>
        <strain evidence="2 3">Gsoil1550</strain>
    </source>
</reference>
<proteinExistence type="predicted"/>
<evidence type="ECO:0000313" key="2">
    <source>
        <dbReference type="EMBL" id="QEC67807.1"/>
    </source>
</evidence>
<accession>A0A5B8V8I7</accession>
<feature type="domain" description="DUF4136" evidence="1">
    <location>
        <begin position="34"/>
        <end position="199"/>
    </location>
</feature>
<evidence type="ECO:0000259" key="1">
    <source>
        <dbReference type="Pfam" id="PF13590"/>
    </source>
</evidence>
<dbReference type="KEGG" id="pgin:FRZ67_11050"/>
<dbReference type="PROSITE" id="PS51257">
    <property type="entry name" value="PROKAR_LIPOPROTEIN"/>
    <property type="match status" value="1"/>
</dbReference>
<dbReference type="RefSeq" id="WP_147189614.1">
    <property type="nucleotide sequence ID" value="NZ_CP042435.1"/>
</dbReference>
<dbReference type="OrthoDB" id="959498at2"/>
<organism evidence="2 3">
    <name type="scientific">Panacibacter ginsenosidivorans</name>
    <dbReference type="NCBI Taxonomy" id="1813871"/>
    <lineage>
        <taxon>Bacteria</taxon>
        <taxon>Pseudomonadati</taxon>
        <taxon>Bacteroidota</taxon>
        <taxon>Chitinophagia</taxon>
        <taxon>Chitinophagales</taxon>
        <taxon>Chitinophagaceae</taxon>
        <taxon>Panacibacter</taxon>
    </lineage>
</organism>
<dbReference type="Proteomes" id="UP000321533">
    <property type="component" value="Chromosome"/>
</dbReference>